<reference evidence="3" key="1">
    <citation type="submission" date="2007-10" db="EMBL/GenBank/DDBJ databases">
        <title>NEDO human cDNA sequencing project focused on splicing variants.</title>
        <authorList>
            <person name="Wakamatsu A."/>
            <person name="Yamamoto J."/>
            <person name="Kimura K."/>
            <person name="Ishii S."/>
            <person name="Watanabe K."/>
            <person name="Sugiyama A."/>
            <person name="Murakawa K."/>
            <person name="Kaida T."/>
            <person name="Tsuchiya K."/>
            <person name="Fukuzumi Y."/>
            <person name="Kumagai A."/>
            <person name="Oishi Y."/>
            <person name="Yamamoto S."/>
            <person name="Ono Y."/>
            <person name="Komori Y."/>
            <person name="Yamazaki M."/>
            <person name="Kisu Y."/>
            <person name="Nishikawa T."/>
            <person name="Sugano S."/>
            <person name="Nomura N."/>
            <person name="Isogai T."/>
        </authorList>
    </citation>
    <scope>NUCLEOTIDE SEQUENCE</scope>
    <source>
        <tissue evidence="3">Testis</tissue>
    </source>
</reference>
<proteinExistence type="evidence at transcript level"/>
<name>B4DZ25_HUMAN</name>
<dbReference type="PeptideAtlas" id="B4DZ25"/>
<feature type="region of interest" description="Disordered" evidence="1">
    <location>
        <begin position="167"/>
        <end position="228"/>
    </location>
</feature>
<accession>B4DZ25</accession>
<feature type="compositionally biased region" description="Basic and acidic residues" evidence="1">
    <location>
        <begin position="182"/>
        <end position="196"/>
    </location>
</feature>
<dbReference type="Gene3D" id="1.20.120.1240">
    <property type="entry name" value="Dynamin, middle domain"/>
    <property type="match status" value="1"/>
</dbReference>
<feature type="compositionally biased region" description="Polar residues" evidence="1">
    <location>
        <begin position="216"/>
        <end position="228"/>
    </location>
</feature>
<feature type="compositionally biased region" description="Basic residues" evidence="1">
    <location>
        <begin position="197"/>
        <end position="209"/>
    </location>
</feature>
<evidence type="ECO:0000256" key="1">
    <source>
        <dbReference type="SAM" id="MobiDB-lite"/>
    </source>
</evidence>
<protein>
    <submittedName>
        <fullName evidence="3">cDNA FLJ54911</fullName>
    </submittedName>
</protein>
<organism evidence="3">
    <name type="scientific">Homo sapiens</name>
    <name type="common">Human</name>
    <dbReference type="NCBI Taxonomy" id="9606"/>
    <lineage>
        <taxon>Eukaryota</taxon>
        <taxon>Metazoa</taxon>
        <taxon>Chordata</taxon>
        <taxon>Craniata</taxon>
        <taxon>Vertebrata</taxon>
        <taxon>Euteleostomi</taxon>
        <taxon>Mammalia</taxon>
        <taxon>Eutheria</taxon>
        <taxon>Euarchontoglires</taxon>
        <taxon>Primates</taxon>
        <taxon>Haplorrhini</taxon>
        <taxon>Catarrhini</taxon>
        <taxon>Hominidae</taxon>
        <taxon>Homo</taxon>
    </lineage>
</organism>
<feature type="domain" description="GED" evidence="2">
    <location>
        <begin position="12"/>
        <end position="107"/>
    </location>
</feature>
<dbReference type="EMBL" id="AK302717">
    <property type="protein sequence ID" value="BAG63937.1"/>
    <property type="molecule type" value="mRNA"/>
</dbReference>
<evidence type="ECO:0000259" key="2">
    <source>
        <dbReference type="PROSITE" id="PS51388"/>
    </source>
</evidence>
<dbReference type="InterPro" id="IPR020850">
    <property type="entry name" value="GED_dom"/>
</dbReference>
<evidence type="ECO:0000313" key="3">
    <source>
        <dbReference type="EMBL" id="BAG63937.1"/>
    </source>
</evidence>
<sequence length="431" mass="47196">MHSMDPQLERQMETTQNLVDSYMAIVNKTVWDLMVGAKPKTTMHIMIYNVHAPPHGDQGVHLLGAAVQPALAWEREDTHGGVGRAGTAARRDAASQSCCPTCTRLGTRRHSWRSRQSRQTKEFIFSELLSNLHSRRDKKTLLQESAEQADQGVHLLRAAVQPALAWEREDTPGGVGGAGTAARRDAAHAPRAERGSQHHRQHQHEHRQHSYGGPWTTPSCSSQAQQKNGIQELLHKPGCSTLSVRLTSQRSLERRRWGSECSESLPCPCLPTLPEDSTHHHACQHPQAPGGLGLLDRAHQQASGQWPGICCVPRCSHHKPQHLLQQLQQLHLEGGVLSCYAPTGAHPHAHPHPCRDVAHPTFISSMSWASLMMSSSSCRIFGTAPWLCSRVMNFPAGGQGSDAEVPPTALQLPLPCPGLPLTDDFCLSSTG</sequence>
<dbReference type="PROSITE" id="PS51388">
    <property type="entry name" value="GED"/>
    <property type="match status" value="1"/>
</dbReference>
<dbReference type="AlphaFoldDB" id="B4DZ25"/>